<accession>A0AAV9NKC9</accession>
<proteinExistence type="predicted"/>
<dbReference type="InterPro" id="IPR032466">
    <property type="entry name" value="Metal_Hydrolase"/>
</dbReference>
<dbReference type="SUPFAM" id="SSF51556">
    <property type="entry name" value="Metallo-dependent hydrolases"/>
    <property type="match status" value="1"/>
</dbReference>
<comment type="caution">
    <text evidence="2">The sequence shown here is derived from an EMBL/GenBank/DDBJ whole genome shotgun (WGS) entry which is preliminary data.</text>
</comment>
<protein>
    <recommendedName>
        <fullName evidence="1">Amidohydrolase-related domain-containing protein</fullName>
    </recommendedName>
</protein>
<evidence type="ECO:0000313" key="3">
    <source>
        <dbReference type="Proteomes" id="UP001358417"/>
    </source>
</evidence>
<dbReference type="GO" id="GO:0016787">
    <property type="term" value="F:hydrolase activity"/>
    <property type="evidence" value="ECO:0007669"/>
    <property type="project" value="InterPro"/>
</dbReference>
<keyword evidence="3" id="KW-1185">Reference proteome</keyword>
<dbReference type="Proteomes" id="UP001358417">
    <property type="component" value="Unassembled WGS sequence"/>
</dbReference>
<dbReference type="Pfam" id="PF04909">
    <property type="entry name" value="Amidohydro_2"/>
    <property type="match status" value="1"/>
</dbReference>
<dbReference type="PANTHER" id="PTHR35563">
    <property type="entry name" value="BARREL METAL-DEPENDENT HYDROLASE, PUTATIVE (AFU_ORTHOLOGUE AFUA_1G16240)-RELATED"/>
    <property type="match status" value="1"/>
</dbReference>
<dbReference type="RefSeq" id="XP_064709216.1">
    <property type="nucleotide sequence ID" value="XM_064854490.1"/>
</dbReference>
<dbReference type="Gene3D" id="3.20.20.140">
    <property type="entry name" value="Metal-dependent hydrolases"/>
    <property type="match status" value="1"/>
</dbReference>
<dbReference type="PANTHER" id="PTHR35563:SF2">
    <property type="entry name" value="BARREL METAL-DEPENDENT HYDROLASE, PUTATIVE (AFU_ORTHOLOGUE AFUA_1G16240)-RELATED"/>
    <property type="match status" value="1"/>
</dbReference>
<dbReference type="InterPro" id="IPR006680">
    <property type="entry name" value="Amidohydro-rel"/>
</dbReference>
<evidence type="ECO:0000313" key="2">
    <source>
        <dbReference type="EMBL" id="KAK5058693.1"/>
    </source>
</evidence>
<reference evidence="2 3" key="1">
    <citation type="submission" date="2023-08" db="EMBL/GenBank/DDBJ databases">
        <title>Black Yeasts Isolated from many extreme environments.</title>
        <authorList>
            <person name="Coleine C."/>
            <person name="Stajich J.E."/>
            <person name="Selbmann L."/>
        </authorList>
    </citation>
    <scope>NUCLEOTIDE SEQUENCE [LARGE SCALE GENOMIC DNA]</scope>
    <source>
        <strain evidence="2 3">CCFEE 5792</strain>
    </source>
</reference>
<sequence length="308" mass="34850">MSTVNPIFPHGGWDVHHHIFDPSQFSYAADRHLTPPAATVAQFLAFKASIGATHSVLTHGLSYGSDCEPLLTFLRQLGSTSTKGIGVIDPETTSDSAIQEMHAAGVRGIRINLYKDHAMHDLELQKRSLQRHAERIKVFPGWTMAFTHTHPEFWQHLRPVIETHVAGNSIRLVTDHFALLTGRSMLPPSCDGDVTRQPGFAAIISLVRDGLLWVKLSAPYRVSEMKPDYQDLEPVVRALVDANPERVLWGSDWPHTPRMIVRTPEEAAVETPYLNVDDMAWLRRLRGWLSDDEWDLMVRVNPSRLYDW</sequence>
<feature type="domain" description="Amidohydrolase-related" evidence="1">
    <location>
        <begin position="13"/>
        <end position="307"/>
    </location>
</feature>
<dbReference type="InterPro" id="IPR052358">
    <property type="entry name" value="Aro_Compnd_Degr_Hydrolases"/>
</dbReference>
<dbReference type="GeneID" id="89979111"/>
<dbReference type="AlphaFoldDB" id="A0AAV9NKC9"/>
<name>A0AAV9NKC9_9EURO</name>
<dbReference type="EMBL" id="JAVRRD010000005">
    <property type="protein sequence ID" value="KAK5058693.1"/>
    <property type="molecule type" value="Genomic_DNA"/>
</dbReference>
<evidence type="ECO:0000259" key="1">
    <source>
        <dbReference type="Pfam" id="PF04909"/>
    </source>
</evidence>
<organism evidence="2 3">
    <name type="scientific">Exophiala bonariae</name>
    <dbReference type="NCBI Taxonomy" id="1690606"/>
    <lineage>
        <taxon>Eukaryota</taxon>
        <taxon>Fungi</taxon>
        <taxon>Dikarya</taxon>
        <taxon>Ascomycota</taxon>
        <taxon>Pezizomycotina</taxon>
        <taxon>Eurotiomycetes</taxon>
        <taxon>Chaetothyriomycetidae</taxon>
        <taxon>Chaetothyriales</taxon>
        <taxon>Herpotrichiellaceae</taxon>
        <taxon>Exophiala</taxon>
    </lineage>
</organism>
<gene>
    <name evidence="2" type="ORF">LTR84_010957</name>
</gene>